<evidence type="ECO:0000256" key="1">
    <source>
        <dbReference type="SAM" id="Phobius"/>
    </source>
</evidence>
<gene>
    <name evidence="2" type="ORF">M0651_10325</name>
</gene>
<organism evidence="2 3">
    <name type="scientific">Paenibacillus mellifer</name>
    <dbReference type="NCBI Taxonomy" id="2937794"/>
    <lineage>
        <taxon>Bacteria</taxon>
        <taxon>Bacillati</taxon>
        <taxon>Bacillota</taxon>
        <taxon>Bacilli</taxon>
        <taxon>Bacillales</taxon>
        <taxon>Paenibacillaceae</taxon>
        <taxon>Paenibacillus</taxon>
    </lineage>
</organism>
<name>A0A9X1Y1B9_9BACL</name>
<proteinExistence type="predicted"/>
<accession>A0A9X1Y1B9</accession>
<keyword evidence="1" id="KW-0472">Membrane</keyword>
<keyword evidence="1" id="KW-0812">Transmembrane</keyword>
<keyword evidence="1" id="KW-1133">Transmembrane helix</keyword>
<dbReference type="Proteomes" id="UP001139534">
    <property type="component" value="Unassembled WGS sequence"/>
</dbReference>
<comment type="caution">
    <text evidence="2">The sequence shown here is derived from an EMBL/GenBank/DDBJ whole genome shotgun (WGS) entry which is preliminary data.</text>
</comment>
<sequence length="35" mass="3714">MTDILMIGLIIVMACMMAGLASWASKVISEGGDQR</sequence>
<evidence type="ECO:0000313" key="3">
    <source>
        <dbReference type="Proteomes" id="UP001139534"/>
    </source>
</evidence>
<feature type="transmembrane region" description="Helical" evidence="1">
    <location>
        <begin position="6"/>
        <end position="25"/>
    </location>
</feature>
<reference evidence="2" key="1">
    <citation type="submission" date="2022-04" db="EMBL/GenBank/DDBJ databases">
        <authorList>
            <person name="Seo M.-J."/>
        </authorList>
    </citation>
    <scope>NUCLEOTIDE SEQUENCE</scope>
    <source>
        <strain evidence="2">MBLB2552</strain>
    </source>
</reference>
<evidence type="ECO:0000313" key="2">
    <source>
        <dbReference type="EMBL" id="MCK8487568.1"/>
    </source>
</evidence>
<protein>
    <submittedName>
        <fullName evidence="2">Signal peptide protein</fullName>
    </submittedName>
</protein>
<dbReference type="AlphaFoldDB" id="A0A9X1Y1B9"/>
<keyword evidence="3" id="KW-1185">Reference proteome</keyword>
<dbReference type="EMBL" id="JALPRK010000007">
    <property type="protein sequence ID" value="MCK8487568.1"/>
    <property type="molecule type" value="Genomic_DNA"/>
</dbReference>